<dbReference type="RefSeq" id="XP_004988548.1">
    <property type="nucleotide sequence ID" value="XM_004988491.1"/>
</dbReference>
<dbReference type="eggNOG" id="ENOG502QQJV">
    <property type="taxonomic scope" value="Eukaryota"/>
</dbReference>
<dbReference type="PANTHER" id="PTHR43795:SF20">
    <property type="entry name" value="TRYPTOPHAN AMINOTRANSFERASE-RELATED PROTEIN 3"/>
    <property type="match status" value="1"/>
</dbReference>
<dbReference type="GO" id="GO:0016846">
    <property type="term" value="F:carbon-sulfur lyase activity"/>
    <property type="evidence" value="ECO:0007669"/>
    <property type="project" value="InterPro"/>
</dbReference>
<dbReference type="OrthoDB" id="2020362at2759"/>
<gene>
    <name evidence="7" type="ORF">PTSG_10209</name>
</gene>
<feature type="chain" id="PRO_5003291324" description="Alliinase C-terminal domain-containing protein" evidence="4">
    <location>
        <begin position="31"/>
        <end position="983"/>
    </location>
</feature>
<organism evidence="8">
    <name type="scientific">Salpingoeca rosetta (strain ATCC 50818 / BSB-021)</name>
    <dbReference type="NCBI Taxonomy" id="946362"/>
    <lineage>
        <taxon>Eukaryota</taxon>
        <taxon>Choanoflagellata</taxon>
        <taxon>Craspedida</taxon>
        <taxon>Salpingoecidae</taxon>
        <taxon>Salpingoeca</taxon>
    </lineage>
</organism>
<dbReference type="Pfam" id="PF04864">
    <property type="entry name" value="Alliinase_C"/>
    <property type="match status" value="1"/>
</dbReference>
<dbReference type="SUPFAM" id="SSF53383">
    <property type="entry name" value="PLP-dependent transferases"/>
    <property type="match status" value="1"/>
</dbReference>
<feature type="domain" description="Alliinase C-terminal" evidence="6">
    <location>
        <begin position="149"/>
        <end position="454"/>
    </location>
</feature>
<feature type="compositionally biased region" description="Low complexity" evidence="3">
    <location>
        <begin position="747"/>
        <end position="761"/>
    </location>
</feature>
<evidence type="ECO:0008006" key="9">
    <source>
        <dbReference type="Google" id="ProtNLM"/>
    </source>
</evidence>
<evidence type="ECO:0000256" key="1">
    <source>
        <dbReference type="ARBA" id="ARBA00006312"/>
    </source>
</evidence>
<feature type="domain" description="Alliinase EGF-like" evidence="5">
    <location>
        <begin position="50"/>
        <end position="95"/>
    </location>
</feature>
<dbReference type="Pfam" id="PF04863">
    <property type="entry name" value="EGF_alliinase"/>
    <property type="match status" value="1"/>
</dbReference>
<protein>
    <recommendedName>
        <fullName evidence="9">Alliinase C-terminal domain-containing protein</fullName>
    </recommendedName>
</protein>
<dbReference type="KEGG" id="sre:PTSG_10209"/>
<dbReference type="GO" id="GO:0008483">
    <property type="term" value="F:transaminase activity"/>
    <property type="evidence" value="ECO:0007669"/>
    <property type="project" value="TreeGrafter"/>
</dbReference>
<dbReference type="Proteomes" id="UP000007799">
    <property type="component" value="Unassembled WGS sequence"/>
</dbReference>
<evidence type="ECO:0000259" key="5">
    <source>
        <dbReference type="Pfam" id="PF04863"/>
    </source>
</evidence>
<feature type="compositionally biased region" description="Low complexity" evidence="3">
    <location>
        <begin position="501"/>
        <end position="519"/>
    </location>
</feature>
<dbReference type="GeneID" id="16069078"/>
<evidence type="ECO:0000256" key="2">
    <source>
        <dbReference type="ARBA" id="ARBA00022898"/>
    </source>
</evidence>
<feature type="signal peptide" evidence="4">
    <location>
        <begin position="1"/>
        <end position="30"/>
    </location>
</feature>
<name>F2UQM2_SALR5</name>
<feature type="region of interest" description="Disordered" evidence="3">
    <location>
        <begin position="747"/>
        <end position="772"/>
    </location>
</feature>
<dbReference type="InParanoid" id="F2UQM2"/>
<evidence type="ECO:0000256" key="3">
    <source>
        <dbReference type="SAM" id="MobiDB-lite"/>
    </source>
</evidence>
<sequence>MTMAATAGMLVAVVWCCCCLAALPFGVVHGAPVTQERAGVRLQHAKHGVANDASDSVCSGHGTKFLAEEASLGFTECQCFQCYEGPNCETLTANCSLETRVAEATLFTPWFTNTNKGNLSLTISPHYHPGYLRSPRVFPPSSLPDDTSFDAISRILNASIRELHTRVGNVDPTNYTLVLGAGGVQLIDAALYALTQGPNRHKTMHVFAEKPYYPHFRMASDLNPLTNWTDEGKRMCSEDPSSLIEVVTSPNNPDGRRMTPICPRAFRITDYVYRWPHYAAADTTLHGGDIMIFSFSKLSGYAASRIGWAFVRDPAVASIMSQYMWLQSTAPAVESQLRAAKSLQAIVASMDAPITSNTNFFGYARAALADRWSRLHSVFDKQTRFKLDCTDGNLFMWIRCTHEDDTHDCAAPFAAVGITTETGVNYGAGTDVVRICMGHHDSTFELLMDRLAALMHSGERTEPMIASDAALRSADVSTDARAQPAHGVSSTTTTSTNYGISSDISTSSSSSSSSSPSSSAPALVEGQGVVGRADVRRAATKVPRPSFRGADFTDMSTRLNGHLQKYTSYGVSFEPCDTFTVGDLHNVTRMLHAARQPTLQDIYLATNDSRRNAFGRLDQTLEGNIATEQAVASTGDHAHALVRDALCHRLVMQFVHHLSEQQRRDGGRGLVMPMLPNAYHHPDQTQDVVASIAAAGPGDDGRAVADDAAVGSVGAAGTSTVETLHVARQMYDEATKCIVCHIASNSTGDSTSTSGSHGDNTPAAATAGERPDVPLWPEEFDVRFGLTTSHGKNVSSHMYFSSKVPGMHIYHEECVQNFLPQLPLVKGPCSLTFHSNGLWFMWPNATTGIDNCCTVVLTDMSANLGLDELDGFDFVKNTTTTDYFGHTVQAEQWTNGPRLQPPTGFKIFIDRKTGEDVHYHNGGAYFLEWALDKRNVRPQAASTFELPSNPLCEDWCSPDIAAHAHALAHPARAAAHQRMAFSP</sequence>
<dbReference type="Gene3D" id="2.10.25.30">
    <property type="entry name" value="EGF-like, alliinase"/>
    <property type="match status" value="1"/>
</dbReference>
<accession>F2UQM2</accession>
<evidence type="ECO:0000259" key="6">
    <source>
        <dbReference type="Pfam" id="PF04864"/>
    </source>
</evidence>
<feature type="region of interest" description="Disordered" evidence="3">
    <location>
        <begin position="476"/>
        <end position="528"/>
    </location>
</feature>
<dbReference type="GO" id="GO:0006520">
    <property type="term" value="P:amino acid metabolic process"/>
    <property type="evidence" value="ECO:0007669"/>
    <property type="project" value="TreeGrafter"/>
</dbReference>
<dbReference type="PANTHER" id="PTHR43795">
    <property type="entry name" value="BIFUNCTIONAL ASPARTATE AMINOTRANSFERASE AND GLUTAMATE/ASPARTATE-PREPHENATE AMINOTRANSFERASE-RELATED"/>
    <property type="match status" value="1"/>
</dbReference>
<dbReference type="InterPro" id="IPR015424">
    <property type="entry name" value="PyrdxlP-dep_Trfase"/>
</dbReference>
<comment type="similarity">
    <text evidence="1">Belongs to the alliinase family.</text>
</comment>
<feature type="compositionally biased region" description="Polar residues" evidence="3">
    <location>
        <begin position="488"/>
        <end position="500"/>
    </location>
</feature>
<keyword evidence="4" id="KW-0732">Signal</keyword>
<dbReference type="InterPro" id="IPR015422">
    <property type="entry name" value="PyrdxlP-dep_Trfase_small"/>
</dbReference>
<evidence type="ECO:0000313" key="7">
    <source>
        <dbReference type="EMBL" id="EGD79927.1"/>
    </source>
</evidence>
<evidence type="ECO:0000313" key="8">
    <source>
        <dbReference type="Proteomes" id="UP000007799"/>
    </source>
</evidence>
<dbReference type="AlphaFoldDB" id="F2UQM2"/>
<keyword evidence="2" id="KW-0663">Pyridoxal phosphate</keyword>
<proteinExistence type="inferred from homology"/>
<dbReference type="InterPro" id="IPR015421">
    <property type="entry name" value="PyrdxlP-dep_Trfase_major"/>
</dbReference>
<dbReference type="InterPro" id="IPR006947">
    <property type="entry name" value="EGF_alliinase"/>
</dbReference>
<dbReference type="EMBL" id="GL832989">
    <property type="protein sequence ID" value="EGD79927.1"/>
    <property type="molecule type" value="Genomic_DNA"/>
</dbReference>
<dbReference type="InterPro" id="IPR037029">
    <property type="entry name" value="Alliinase_N_sf"/>
</dbReference>
<keyword evidence="8" id="KW-1185">Reference proteome</keyword>
<dbReference type="OMA" id="IGWAFVR"/>
<dbReference type="InterPro" id="IPR006948">
    <property type="entry name" value="Alliinase_C"/>
</dbReference>
<dbReference type="InterPro" id="IPR050478">
    <property type="entry name" value="Ethylene_sulfur-biosynth"/>
</dbReference>
<dbReference type="Gene3D" id="3.90.1150.10">
    <property type="entry name" value="Aspartate Aminotransferase, domain 1"/>
    <property type="match status" value="1"/>
</dbReference>
<dbReference type="STRING" id="946362.F2UQM2"/>
<reference evidence="7" key="1">
    <citation type="submission" date="2009-08" db="EMBL/GenBank/DDBJ databases">
        <title>Annotation of Salpingoeca rosetta.</title>
        <authorList>
            <consortium name="The Broad Institute Genome Sequencing Platform"/>
            <person name="Russ C."/>
            <person name="Cuomo C."/>
            <person name="Burger G."/>
            <person name="Gray M.W."/>
            <person name="Holland P.W.H."/>
            <person name="King N."/>
            <person name="Lang F.B.F."/>
            <person name="Roger A.J."/>
            <person name="Ruiz-Trillo I."/>
            <person name="Young S.K."/>
            <person name="Zeng Q."/>
            <person name="Gargeya S."/>
            <person name="Alvarado L."/>
            <person name="Berlin A."/>
            <person name="Chapman S.B."/>
            <person name="Chen Z."/>
            <person name="Freedman E."/>
            <person name="Gellesch M."/>
            <person name="Goldberg J."/>
            <person name="Griggs A."/>
            <person name="Gujja S."/>
            <person name="Heilman E."/>
            <person name="Heiman D."/>
            <person name="Howarth C."/>
            <person name="Mehta T."/>
            <person name="Neiman D."/>
            <person name="Pearson M."/>
            <person name="Roberts A."/>
            <person name="Saif S."/>
            <person name="Shea T."/>
            <person name="Shenoy N."/>
            <person name="Sisk P."/>
            <person name="Stolte C."/>
            <person name="Sykes S."/>
            <person name="White J."/>
            <person name="Yandava C."/>
            <person name="Haas B."/>
            <person name="Nusbaum C."/>
            <person name="Birren B."/>
        </authorList>
    </citation>
    <scope>NUCLEOTIDE SEQUENCE [LARGE SCALE GENOMIC DNA]</scope>
    <source>
        <strain evidence="7">ATCC 50818</strain>
    </source>
</reference>
<evidence type="ECO:0000256" key="4">
    <source>
        <dbReference type="SAM" id="SignalP"/>
    </source>
</evidence>
<dbReference type="Gene3D" id="3.40.640.10">
    <property type="entry name" value="Type I PLP-dependent aspartate aminotransferase-like (Major domain)"/>
    <property type="match status" value="1"/>
</dbReference>